<evidence type="ECO:0000313" key="5">
    <source>
        <dbReference type="Proteomes" id="UP000198406"/>
    </source>
</evidence>
<dbReference type="PANTHER" id="PTHR14503:SF4">
    <property type="entry name" value="LARGE RIBOSOMAL SUBUNIT PROTEIN BL34M"/>
    <property type="match status" value="1"/>
</dbReference>
<dbReference type="Pfam" id="PF00468">
    <property type="entry name" value="Ribosomal_L34"/>
    <property type="match status" value="1"/>
</dbReference>
<dbReference type="AlphaFoldDB" id="A0A1Z5K6D9"/>
<gene>
    <name evidence="4" type="ORF">FisN_30Hh019</name>
</gene>
<dbReference type="InterPro" id="IPR000271">
    <property type="entry name" value="Ribosomal_bL34"/>
</dbReference>
<comment type="caution">
    <text evidence="4">The sequence shown here is derived from an EMBL/GenBank/DDBJ whole genome shotgun (WGS) entry which is preliminary data.</text>
</comment>
<dbReference type="GO" id="GO:0003735">
    <property type="term" value="F:structural constituent of ribosome"/>
    <property type="evidence" value="ECO:0007669"/>
    <property type="project" value="InterPro"/>
</dbReference>
<name>A0A1Z5K6D9_FISSO</name>
<evidence type="ECO:0000256" key="3">
    <source>
        <dbReference type="ARBA" id="ARBA00023274"/>
    </source>
</evidence>
<dbReference type="PROSITE" id="PS00784">
    <property type="entry name" value="RIBOSOMAL_L34"/>
    <property type="match status" value="1"/>
</dbReference>
<sequence length="100" mass="11399">MSLLLQTTARNTLLTARWMPSLSQIMMTPVSHTSKLTAALPPWRNVLLDVAIWFGKRTFQPSIVRKKRQTGFLVRQRTVGGRRVLQRRQAKGRMRLGGGI</sequence>
<evidence type="ECO:0000256" key="1">
    <source>
        <dbReference type="ARBA" id="ARBA00010111"/>
    </source>
</evidence>
<keyword evidence="2" id="KW-0689">Ribosomal protein</keyword>
<keyword evidence="3" id="KW-0687">Ribonucleoprotein</keyword>
<comment type="similarity">
    <text evidence="1">Belongs to the bacterial ribosomal protein bL34 family.</text>
</comment>
<protein>
    <recommendedName>
        <fullName evidence="6">Large subunit ribosomal protein L34</fullName>
    </recommendedName>
</protein>
<dbReference type="Proteomes" id="UP000198406">
    <property type="component" value="Unassembled WGS sequence"/>
</dbReference>
<dbReference type="InParanoid" id="A0A1Z5K6D9"/>
<evidence type="ECO:0008006" key="6">
    <source>
        <dbReference type="Google" id="ProtNLM"/>
    </source>
</evidence>
<dbReference type="GO" id="GO:0005762">
    <property type="term" value="C:mitochondrial large ribosomal subunit"/>
    <property type="evidence" value="ECO:0007669"/>
    <property type="project" value="TreeGrafter"/>
</dbReference>
<evidence type="ECO:0000313" key="4">
    <source>
        <dbReference type="EMBL" id="GAX21820.1"/>
    </source>
</evidence>
<organism evidence="4 5">
    <name type="scientific">Fistulifera solaris</name>
    <name type="common">Oleaginous diatom</name>
    <dbReference type="NCBI Taxonomy" id="1519565"/>
    <lineage>
        <taxon>Eukaryota</taxon>
        <taxon>Sar</taxon>
        <taxon>Stramenopiles</taxon>
        <taxon>Ochrophyta</taxon>
        <taxon>Bacillariophyta</taxon>
        <taxon>Bacillariophyceae</taxon>
        <taxon>Bacillariophycidae</taxon>
        <taxon>Naviculales</taxon>
        <taxon>Naviculaceae</taxon>
        <taxon>Fistulifera</taxon>
    </lineage>
</organism>
<reference evidence="4 5" key="1">
    <citation type="journal article" date="2015" name="Plant Cell">
        <title>Oil accumulation by the oleaginous diatom Fistulifera solaris as revealed by the genome and transcriptome.</title>
        <authorList>
            <person name="Tanaka T."/>
            <person name="Maeda Y."/>
            <person name="Veluchamy A."/>
            <person name="Tanaka M."/>
            <person name="Abida H."/>
            <person name="Marechal E."/>
            <person name="Bowler C."/>
            <person name="Muto M."/>
            <person name="Sunaga Y."/>
            <person name="Tanaka M."/>
            <person name="Yoshino T."/>
            <person name="Taniguchi T."/>
            <person name="Fukuda Y."/>
            <person name="Nemoto M."/>
            <person name="Matsumoto M."/>
            <person name="Wong P.S."/>
            <person name="Aburatani S."/>
            <person name="Fujibuchi W."/>
        </authorList>
    </citation>
    <scope>NUCLEOTIDE SEQUENCE [LARGE SCALE GENOMIC DNA]</scope>
    <source>
        <strain evidence="4 5">JPCC DA0580</strain>
    </source>
</reference>
<evidence type="ECO:0000256" key="2">
    <source>
        <dbReference type="ARBA" id="ARBA00022980"/>
    </source>
</evidence>
<keyword evidence="5" id="KW-1185">Reference proteome</keyword>
<accession>A0A1Z5K6D9</accession>
<dbReference type="PANTHER" id="PTHR14503">
    <property type="entry name" value="MITOCHONDRIAL RIBOSOMAL PROTEIN 34 FAMILY MEMBER"/>
    <property type="match status" value="1"/>
</dbReference>
<dbReference type="Gene3D" id="1.10.287.3980">
    <property type="match status" value="1"/>
</dbReference>
<dbReference type="OrthoDB" id="431691at2759"/>
<dbReference type="GO" id="GO:0006412">
    <property type="term" value="P:translation"/>
    <property type="evidence" value="ECO:0007669"/>
    <property type="project" value="InterPro"/>
</dbReference>
<dbReference type="InterPro" id="IPR020939">
    <property type="entry name" value="Ribosomal_bL34_CS"/>
</dbReference>
<proteinExistence type="inferred from homology"/>
<dbReference type="HAMAP" id="MF_00391">
    <property type="entry name" value="Ribosomal_bL34"/>
    <property type="match status" value="1"/>
</dbReference>
<dbReference type="NCBIfam" id="TIGR01030">
    <property type="entry name" value="rpmH_bact"/>
    <property type="match status" value="1"/>
</dbReference>
<dbReference type="EMBL" id="BDSP01000173">
    <property type="protein sequence ID" value="GAX21820.1"/>
    <property type="molecule type" value="Genomic_DNA"/>
</dbReference>